<proteinExistence type="predicted"/>
<name>A0ABT6N1H5_9SPHN</name>
<dbReference type="RefSeq" id="WP_281044199.1">
    <property type="nucleotide sequence ID" value="NZ_JARYGZ010000001.1"/>
</dbReference>
<protein>
    <submittedName>
        <fullName evidence="2">Uncharacterized protein</fullName>
    </submittedName>
</protein>
<sequence length="108" mass="12219">MISITDIKVSKTYRDGKYYEPAYETRLAIRLPETYSDHWIVLGEDATAKVVELIVSLASENLRFEHYVPRKPKEPEQPEDAGGDAPPAYYDEAYAAIKPMPAGEMEPL</sequence>
<reference evidence="2" key="1">
    <citation type="submission" date="2023-04" db="EMBL/GenBank/DDBJ databases">
        <title>Sphingomonas sp. MAHUQ-71 isolated from rice field.</title>
        <authorList>
            <person name="Huq M.A."/>
        </authorList>
    </citation>
    <scope>NUCLEOTIDE SEQUENCE</scope>
    <source>
        <strain evidence="2">MAHUQ-71</strain>
    </source>
</reference>
<dbReference type="EMBL" id="JARYGZ010000001">
    <property type="protein sequence ID" value="MDH7638927.1"/>
    <property type="molecule type" value="Genomic_DNA"/>
</dbReference>
<gene>
    <name evidence="2" type="ORF">QGN17_09315</name>
</gene>
<comment type="caution">
    <text evidence="2">The sequence shown here is derived from an EMBL/GenBank/DDBJ whole genome shotgun (WGS) entry which is preliminary data.</text>
</comment>
<keyword evidence="3" id="KW-1185">Reference proteome</keyword>
<organism evidence="2 3">
    <name type="scientific">Sphingomonas oryzagri</name>
    <dbReference type="NCBI Taxonomy" id="3042314"/>
    <lineage>
        <taxon>Bacteria</taxon>
        <taxon>Pseudomonadati</taxon>
        <taxon>Pseudomonadota</taxon>
        <taxon>Alphaproteobacteria</taxon>
        <taxon>Sphingomonadales</taxon>
        <taxon>Sphingomonadaceae</taxon>
        <taxon>Sphingomonas</taxon>
    </lineage>
</organism>
<evidence type="ECO:0000313" key="3">
    <source>
        <dbReference type="Proteomes" id="UP001160625"/>
    </source>
</evidence>
<accession>A0ABT6N1H5</accession>
<evidence type="ECO:0000313" key="2">
    <source>
        <dbReference type="EMBL" id="MDH7638927.1"/>
    </source>
</evidence>
<feature type="region of interest" description="Disordered" evidence="1">
    <location>
        <begin position="68"/>
        <end position="87"/>
    </location>
</feature>
<evidence type="ECO:0000256" key="1">
    <source>
        <dbReference type="SAM" id="MobiDB-lite"/>
    </source>
</evidence>
<dbReference type="Proteomes" id="UP001160625">
    <property type="component" value="Unassembled WGS sequence"/>
</dbReference>